<name>A0A410K0D2_9BACT</name>
<dbReference type="OrthoDB" id="8684708at2"/>
<sequence>MSGNLPVLMAEFVTAKNRHDGAAITACFAEDATVYDEGERIQGHTEIRKWIDAANVKYKVSYDFLDYSEDGENALLTLMVSGEFEGSPLPLDYQLKVNSGKITELRIVLSEK</sequence>
<dbReference type="Pfam" id="PF12680">
    <property type="entry name" value="SnoaL_2"/>
    <property type="match status" value="1"/>
</dbReference>
<dbReference type="KEGG" id="gtl:EP073_10755"/>
<dbReference type="RefSeq" id="WP_128467147.1">
    <property type="nucleotide sequence ID" value="NZ_CP035108.1"/>
</dbReference>
<dbReference type="AlphaFoldDB" id="A0A410K0D2"/>
<dbReference type="InterPro" id="IPR032710">
    <property type="entry name" value="NTF2-like_dom_sf"/>
</dbReference>
<protein>
    <submittedName>
        <fullName evidence="2">Nuclear transport factor 2 family protein</fullName>
    </submittedName>
</protein>
<accession>A0A410K0D2</accession>
<dbReference type="EMBL" id="CP035108">
    <property type="protein sequence ID" value="QAR33862.1"/>
    <property type="molecule type" value="Genomic_DNA"/>
</dbReference>
<gene>
    <name evidence="2" type="ORF">EP073_10755</name>
</gene>
<proteinExistence type="predicted"/>
<evidence type="ECO:0000313" key="2">
    <source>
        <dbReference type="EMBL" id="QAR33862.1"/>
    </source>
</evidence>
<dbReference type="Gene3D" id="3.10.450.50">
    <property type="match status" value="1"/>
</dbReference>
<dbReference type="SUPFAM" id="SSF54427">
    <property type="entry name" value="NTF2-like"/>
    <property type="match status" value="1"/>
</dbReference>
<feature type="domain" description="SnoaL-like" evidence="1">
    <location>
        <begin position="11"/>
        <end position="104"/>
    </location>
</feature>
<evidence type="ECO:0000259" key="1">
    <source>
        <dbReference type="Pfam" id="PF12680"/>
    </source>
</evidence>
<reference evidence="2 3" key="1">
    <citation type="submission" date="2019-01" db="EMBL/GenBank/DDBJ databases">
        <title>Geovibrio thiophilus DSM 11263, complete genome.</title>
        <authorList>
            <person name="Spring S."/>
            <person name="Bunk B."/>
            <person name="Sproer C."/>
        </authorList>
    </citation>
    <scope>NUCLEOTIDE SEQUENCE [LARGE SCALE GENOMIC DNA]</scope>
    <source>
        <strain evidence="2 3">DSM 11263</strain>
    </source>
</reference>
<keyword evidence="3" id="KW-1185">Reference proteome</keyword>
<evidence type="ECO:0000313" key="3">
    <source>
        <dbReference type="Proteomes" id="UP000287502"/>
    </source>
</evidence>
<dbReference type="InterPro" id="IPR037401">
    <property type="entry name" value="SnoaL-like"/>
</dbReference>
<organism evidence="2 3">
    <name type="scientific">Geovibrio thiophilus</name>
    <dbReference type="NCBI Taxonomy" id="139438"/>
    <lineage>
        <taxon>Bacteria</taxon>
        <taxon>Pseudomonadati</taxon>
        <taxon>Deferribacterota</taxon>
        <taxon>Deferribacteres</taxon>
        <taxon>Deferribacterales</taxon>
        <taxon>Geovibrionaceae</taxon>
        <taxon>Geovibrio</taxon>
    </lineage>
</organism>
<dbReference type="Proteomes" id="UP000287502">
    <property type="component" value="Chromosome"/>
</dbReference>